<dbReference type="GO" id="GO:0051536">
    <property type="term" value="F:iron-sulfur cluster binding"/>
    <property type="evidence" value="ECO:0007669"/>
    <property type="project" value="InterPro"/>
</dbReference>
<sequence length="85" mass="9772">WRSNGPAGQTCRLAFPAGVNVQGYIDLISQGKFKEAYELVRERVHFSGVLGRICHHPCEEKCNRKDFDELLAIASLKRHQEYQRV</sequence>
<proteinExistence type="predicted"/>
<reference evidence="2" key="1">
    <citation type="journal article" date="2014" name="Front. Microbiol.">
        <title>High frequency of phylogenetically diverse reductive dehalogenase-homologous genes in deep subseafloor sedimentary metagenomes.</title>
        <authorList>
            <person name="Kawai M."/>
            <person name="Futagami T."/>
            <person name="Toyoda A."/>
            <person name="Takaki Y."/>
            <person name="Nishi S."/>
            <person name="Hori S."/>
            <person name="Arai W."/>
            <person name="Tsubouchi T."/>
            <person name="Morono Y."/>
            <person name="Uchiyama I."/>
            <person name="Ito T."/>
            <person name="Fujiyama A."/>
            <person name="Inagaki F."/>
            <person name="Takami H."/>
        </authorList>
    </citation>
    <scope>NUCLEOTIDE SEQUENCE</scope>
    <source>
        <strain evidence="2">Expedition CK06-06</strain>
    </source>
</reference>
<dbReference type="Pfam" id="PF14691">
    <property type="entry name" value="Fer4_20"/>
    <property type="match status" value="1"/>
</dbReference>
<organism evidence="2">
    <name type="scientific">marine sediment metagenome</name>
    <dbReference type="NCBI Taxonomy" id="412755"/>
    <lineage>
        <taxon>unclassified sequences</taxon>
        <taxon>metagenomes</taxon>
        <taxon>ecological metagenomes</taxon>
    </lineage>
</organism>
<dbReference type="EMBL" id="BARV01008878">
    <property type="protein sequence ID" value="GAI09383.1"/>
    <property type="molecule type" value="Genomic_DNA"/>
</dbReference>
<dbReference type="Gene3D" id="1.10.1060.10">
    <property type="entry name" value="Alpha-helical ferredoxin"/>
    <property type="match status" value="1"/>
</dbReference>
<dbReference type="InterPro" id="IPR009051">
    <property type="entry name" value="Helical_ferredxn"/>
</dbReference>
<feature type="non-terminal residue" evidence="2">
    <location>
        <position position="1"/>
    </location>
</feature>
<comment type="caution">
    <text evidence="2">The sequence shown here is derived from an EMBL/GenBank/DDBJ whole genome shotgun (WGS) entry which is preliminary data.</text>
</comment>
<dbReference type="AlphaFoldDB" id="X1KRR9"/>
<name>X1KRR9_9ZZZZ</name>
<evidence type="ECO:0000313" key="2">
    <source>
        <dbReference type="EMBL" id="GAI09383.1"/>
    </source>
</evidence>
<feature type="domain" description="Dihydroprymidine dehydrogenase" evidence="1">
    <location>
        <begin position="9"/>
        <end position="79"/>
    </location>
</feature>
<accession>X1KRR9</accession>
<protein>
    <recommendedName>
        <fullName evidence="1">Dihydroprymidine dehydrogenase domain-containing protein</fullName>
    </recommendedName>
</protein>
<gene>
    <name evidence="2" type="ORF">S06H3_17707</name>
</gene>
<dbReference type="InterPro" id="IPR028261">
    <property type="entry name" value="DPD_II"/>
</dbReference>
<evidence type="ECO:0000259" key="1">
    <source>
        <dbReference type="Pfam" id="PF14691"/>
    </source>
</evidence>
<dbReference type="SUPFAM" id="SSF46548">
    <property type="entry name" value="alpha-helical ferredoxin"/>
    <property type="match status" value="1"/>
</dbReference>